<comment type="subcellular location">
    <subcellularLocation>
        <location evidence="1">Cytoplasm</location>
    </subcellularLocation>
</comment>
<dbReference type="InterPro" id="IPR036249">
    <property type="entry name" value="Thioredoxin-like_sf"/>
</dbReference>
<dbReference type="Gene3D" id="3.40.30.10">
    <property type="entry name" value="Glutaredoxin"/>
    <property type="match status" value="1"/>
</dbReference>
<dbReference type="GO" id="GO:0043130">
    <property type="term" value="F:ubiquitin binding"/>
    <property type="evidence" value="ECO:0007669"/>
    <property type="project" value="TreeGrafter"/>
</dbReference>
<dbReference type="Gene3D" id="1.10.8.10">
    <property type="entry name" value="DNA helicase RuvA subunit, C-terminal domain"/>
    <property type="match status" value="1"/>
</dbReference>
<evidence type="ECO:0000256" key="3">
    <source>
        <dbReference type="ARBA" id="ARBA00023054"/>
    </source>
</evidence>
<dbReference type="Pfam" id="PF22566">
    <property type="entry name" value="UBA_8"/>
    <property type="match status" value="1"/>
</dbReference>
<dbReference type="STRING" id="1661398.A0A482V9Y8"/>
<dbReference type="PROSITE" id="PS50033">
    <property type="entry name" value="UBX"/>
    <property type="match status" value="1"/>
</dbReference>
<comment type="caution">
    <text evidence="6">The sequence shown here is derived from an EMBL/GenBank/DDBJ whole genome shotgun (WGS) entry which is preliminary data.</text>
</comment>
<keyword evidence="2" id="KW-0963">Cytoplasm</keyword>
<dbReference type="AlphaFoldDB" id="A0A482V9Y8"/>
<name>A0A482V9Y8_ASBVE</name>
<dbReference type="Gene3D" id="3.10.20.90">
    <property type="entry name" value="Phosphatidylinositol 3-kinase Catalytic Subunit, Chain A, domain 1"/>
    <property type="match status" value="1"/>
</dbReference>
<gene>
    <name evidence="6" type="ORF">BDFB_009676</name>
</gene>
<organism evidence="6 7">
    <name type="scientific">Asbolus verrucosus</name>
    <name type="common">Desert ironclad beetle</name>
    <dbReference type="NCBI Taxonomy" id="1661398"/>
    <lineage>
        <taxon>Eukaryota</taxon>
        <taxon>Metazoa</taxon>
        <taxon>Ecdysozoa</taxon>
        <taxon>Arthropoda</taxon>
        <taxon>Hexapoda</taxon>
        <taxon>Insecta</taxon>
        <taxon>Pterygota</taxon>
        <taxon>Neoptera</taxon>
        <taxon>Endopterygota</taxon>
        <taxon>Coleoptera</taxon>
        <taxon>Polyphaga</taxon>
        <taxon>Cucujiformia</taxon>
        <taxon>Tenebrionidae</taxon>
        <taxon>Pimeliinae</taxon>
        <taxon>Asbolus</taxon>
    </lineage>
</organism>
<sequence length="447" mass="51722">MNYLGDNAGLGLTSEQTEKVLQLQDLTGIEDMTICRDVLQRHQWNLEVAVQEQLNIREGRPSIYATESRPPAVVNDLLGQHIYYSLPRDGGGGGILGFARAMFNFFCNICYSTIIALFQFGRRMIRFEPERPTDPLEDVLGFIRLYQEKYADTHPVFYQGTFSQALNDAKRELRFLLVYLHKEDHNDADLFCRETLSHPEVIQYINSRFIFWASSYNSHEGRRAQNMIKAGSAPFLGVLVLRDNSMTVVGRMEGYCDPGLLLQRLNTVVSDFEISLVQTRADRYEASLNRSLRAHQDEAFLESLRADQEKERRKEEERLAREAELKREEEEARAEEERRQSIAREKIESVDKVPEEPESHHPDAVHVVFKLPCGSRIERRFLKTHSLEAVFYFVFCHPSSPDSFEITTNFPKRILKCRPDHTNERVLTLEEAGLKNREVLFVNDLDA</sequence>
<dbReference type="SMART" id="SM00594">
    <property type="entry name" value="UAS"/>
    <property type="match status" value="1"/>
</dbReference>
<dbReference type="SUPFAM" id="SSF52833">
    <property type="entry name" value="Thioredoxin-like"/>
    <property type="match status" value="1"/>
</dbReference>
<evidence type="ECO:0000256" key="1">
    <source>
        <dbReference type="ARBA" id="ARBA00004496"/>
    </source>
</evidence>
<dbReference type="InterPro" id="IPR049483">
    <property type="entry name" value="FAF1_2-like_UAS"/>
</dbReference>
<dbReference type="SUPFAM" id="SSF54236">
    <property type="entry name" value="Ubiquitin-like"/>
    <property type="match status" value="1"/>
</dbReference>
<keyword evidence="3 4" id="KW-0175">Coiled coil</keyword>
<dbReference type="GO" id="GO:0005783">
    <property type="term" value="C:endoplasmic reticulum"/>
    <property type="evidence" value="ECO:0007669"/>
    <property type="project" value="TreeGrafter"/>
</dbReference>
<evidence type="ECO:0000256" key="2">
    <source>
        <dbReference type="ARBA" id="ARBA00022490"/>
    </source>
</evidence>
<accession>A0A482V9Y8</accession>
<dbReference type="PANTHER" id="PTHR23322">
    <property type="entry name" value="FAS-ASSOCIATED PROTEIN"/>
    <property type="match status" value="1"/>
</dbReference>
<dbReference type="InterPro" id="IPR050730">
    <property type="entry name" value="UBX_domain-protein"/>
</dbReference>
<dbReference type="GO" id="GO:0036503">
    <property type="term" value="P:ERAD pathway"/>
    <property type="evidence" value="ECO:0007669"/>
    <property type="project" value="TreeGrafter"/>
</dbReference>
<dbReference type="EMBL" id="QDEB01123168">
    <property type="protein sequence ID" value="RZB40012.1"/>
    <property type="molecule type" value="Genomic_DNA"/>
</dbReference>
<feature type="domain" description="UBX" evidence="5">
    <location>
        <begin position="360"/>
        <end position="442"/>
    </location>
</feature>
<protein>
    <submittedName>
        <fullName evidence="6">FAS-associated factor 2</fullName>
    </submittedName>
</protein>
<dbReference type="Pfam" id="PF21021">
    <property type="entry name" value="FAF1"/>
    <property type="match status" value="1"/>
</dbReference>
<dbReference type="Proteomes" id="UP000292052">
    <property type="component" value="Unassembled WGS sequence"/>
</dbReference>
<keyword evidence="7" id="KW-1185">Reference proteome</keyword>
<evidence type="ECO:0000313" key="7">
    <source>
        <dbReference type="Proteomes" id="UP000292052"/>
    </source>
</evidence>
<dbReference type="CDD" id="cd16120">
    <property type="entry name" value="UBX_UBXN3B"/>
    <property type="match status" value="1"/>
</dbReference>
<feature type="coiled-coil region" evidence="4">
    <location>
        <begin position="298"/>
        <end position="346"/>
    </location>
</feature>
<reference evidence="6 7" key="1">
    <citation type="submission" date="2017-03" db="EMBL/GenBank/DDBJ databases">
        <title>Genome of the blue death feigning beetle - Asbolus verrucosus.</title>
        <authorList>
            <person name="Rider S.D."/>
        </authorList>
    </citation>
    <scope>NUCLEOTIDE SEQUENCE [LARGE SCALE GENOMIC DNA]</scope>
    <source>
        <strain evidence="6">Butters</strain>
        <tissue evidence="6">Head and leg muscle</tissue>
    </source>
</reference>
<evidence type="ECO:0000313" key="6">
    <source>
        <dbReference type="EMBL" id="RZB40012.1"/>
    </source>
</evidence>
<evidence type="ECO:0000259" key="5">
    <source>
        <dbReference type="PROSITE" id="PS50033"/>
    </source>
</evidence>
<dbReference type="Pfam" id="PF00789">
    <property type="entry name" value="UBX"/>
    <property type="match status" value="1"/>
</dbReference>
<dbReference type="InterPro" id="IPR001012">
    <property type="entry name" value="UBX_dom"/>
</dbReference>
<dbReference type="PANTHER" id="PTHR23322:SF1">
    <property type="entry name" value="FAS-ASSOCIATED FACTOR 2"/>
    <property type="match status" value="1"/>
</dbReference>
<dbReference type="InterPro" id="IPR054109">
    <property type="entry name" value="UBA_8"/>
</dbReference>
<dbReference type="InterPro" id="IPR006577">
    <property type="entry name" value="UAS"/>
</dbReference>
<dbReference type="OrthoDB" id="1026733at2759"/>
<dbReference type="InterPro" id="IPR029071">
    <property type="entry name" value="Ubiquitin-like_domsf"/>
</dbReference>
<proteinExistence type="predicted"/>
<evidence type="ECO:0000256" key="4">
    <source>
        <dbReference type="SAM" id="Coils"/>
    </source>
</evidence>